<evidence type="ECO:0000256" key="1">
    <source>
        <dbReference type="ARBA" id="ARBA00005721"/>
    </source>
</evidence>
<name>A0A1H9F2T1_9ACTN</name>
<sequence length="142" mass="14521">MSASTVTPAAGAGAAPRRSAPASRGRLVLGDKVVEKVAGQAASEVRGVLGREGGVLGVGAHADAGARPSVDVDLGRESADVALTVGLTYPGSVRRVTSELREHVAQRVEALTGVAVHRVDVDVRFLVVPGADGADEPRERLR</sequence>
<gene>
    <name evidence="3" type="ORF">SAMN05421756_103118</name>
</gene>
<dbReference type="PANTHER" id="PTHR34297">
    <property type="entry name" value="HYPOTHETICAL CYTOSOLIC PROTEIN-RELATED"/>
    <property type="match status" value="1"/>
</dbReference>
<dbReference type="Pfam" id="PF03780">
    <property type="entry name" value="Asp23"/>
    <property type="match status" value="1"/>
</dbReference>
<proteinExistence type="inferred from homology"/>
<feature type="region of interest" description="Disordered" evidence="2">
    <location>
        <begin position="1"/>
        <end position="24"/>
    </location>
</feature>
<dbReference type="RefSeq" id="WP_091178765.1">
    <property type="nucleotide sequence ID" value="NZ_FOFA01000003.1"/>
</dbReference>
<dbReference type="PANTHER" id="PTHR34297:SF3">
    <property type="entry name" value="ALKALINE SHOCK PROTEIN 23"/>
    <property type="match status" value="1"/>
</dbReference>
<protein>
    <submittedName>
        <fullName evidence="3">Uncharacterized conserved protein YloU, alkaline shock protein (Asp23) family</fullName>
    </submittedName>
</protein>
<comment type="similarity">
    <text evidence="1">Belongs to the asp23 family.</text>
</comment>
<evidence type="ECO:0000256" key="2">
    <source>
        <dbReference type="SAM" id="MobiDB-lite"/>
    </source>
</evidence>
<dbReference type="STRING" id="1036181.SAMN05421756_103118"/>
<dbReference type="EMBL" id="FOFA01000003">
    <property type="protein sequence ID" value="SEQ31743.1"/>
    <property type="molecule type" value="Genomic_DNA"/>
</dbReference>
<organism evidence="3 4">
    <name type="scientific">Microlunatus flavus</name>
    <dbReference type="NCBI Taxonomy" id="1036181"/>
    <lineage>
        <taxon>Bacteria</taxon>
        <taxon>Bacillati</taxon>
        <taxon>Actinomycetota</taxon>
        <taxon>Actinomycetes</taxon>
        <taxon>Propionibacteriales</taxon>
        <taxon>Propionibacteriaceae</taxon>
        <taxon>Microlunatus</taxon>
    </lineage>
</organism>
<accession>A0A1H9F2T1</accession>
<dbReference type="AlphaFoldDB" id="A0A1H9F2T1"/>
<keyword evidence="4" id="KW-1185">Reference proteome</keyword>
<evidence type="ECO:0000313" key="4">
    <source>
        <dbReference type="Proteomes" id="UP000198504"/>
    </source>
</evidence>
<feature type="compositionally biased region" description="Low complexity" evidence="2">
    <location>
        <begin position="8"/>
        <end position="24"/>
    </location>
</feature>
<reference evidence="4" key="1">
    <citation type="submission" date="2016-10" db="EMBL/GenBank/DDBJ databases">
        <authorList>
            <person name="Varghese N."/>
            <person name="Submissions S."/>
        </authorList>
    </citation>
    <scope>NUCLEOTIDE SEQUENCE [LARGE SCALE GENOMIC DNA]</scope>
    <source>
        <strain evidence="4">CGMCC 4.6856</strain>
    </source>
</reference>
<evidence type="ECO:0000313" key="3">
    <source>
        <dbReference type="EMBL" id="SEQ31743.1"/>
    </source>
</evidence>
<dbReference type="Proteomes" id="UP000198504">
    <property type="component" value="Unassembled WGS sequence"/>
</dbReference>
<dbReference type="InterPro" id="IPR005531">
    <property type="entry name" value="Asp23"/>
</dbReference>
<dbReference type="OrthoDB" id="3217325at2"/>